<dbReference type="EC" id="2.3.1.-" evidence="2"/>
<gene>
    <name evidence="2" type="ORF">ON753_15150</name>
</gene>
<protein>
    <submittedName>
        <fullName evidence="2">GNAT family N-acetyltransferase</fullName>
        <ecNumber evidence="2">2.3.1.-</ecNumber>
    </submittedName>
</protein>
<keyword evidence="3" id="KW-1185">Reference proteome</keyword>
<keyword evidence="2" id="KW-0808">Transferase</keyword>
<feature type="domain" description="N-acetyltransferase" evidence="1">
    <location>
        <begin position="75"/>
        <end position="208"/>
    </location>
</feature>
<evidence type="ECO:0000259" key="1">
    <source>
        <dbReference type="PROSITE" id="PS51186"/>
    </source>
</evidence>
<accession>A0ABT3R3I1</accession>
<dbReference type="SUPFAM" id="SSF55729">
    <property type="entry name" value="Acyl-CoA N-acyltransferases (Nat)"/>
    <property type="match status" value="1"/>
</dbReference>
<proteinExistence type="predicted"/>
<dbReference type="PANTHER" id="PTHR13170:SF16">
    <property type="entry name" value="PROTEIN O-GLCNACASE"/>
    <property type="match status" value="1"/>
</dbReference>
<dbReference type="InterPro" id="IPR051822">
    <property type="entry name" value="Glycosyl_Hydrolase_84"/>
</dbReference>
<sequence>MTGSVHLRPASLLDLEALYAICLRTGDAGKDASGLYSDPRLMGHIYAAPYVALDGLICLVAEDAGGVAGYVAGAADTRDFERRLEAEWWPALRKSYAEPEGDRSAWTADEFRIWTIFHPTPIPDEIARRYPAHIHMNLLPRAQGKGIGSKLLDAWIEAAKALGVQAVHAGVSAVNQPGLTFWKSRGFRPVSVDRSAGSRGTVWCGRDL</sequence>
<keyword evidence="2" id="KW-0012">Acyltransferase</keyword>
<evidence type="ECO:0000313" key="2">
    <source>
        <dbReference type="EMBL" id="MCX2723691.1"/>
    </source>
</evidence>
<name>A0ABT3R3I1_9HYPH</name>
<organism evidence="2 3">
    <name type="scientific">Roseibium salinum</name>
    <dbReference type="NCBI Taxonomy" id="1604349"/>
    <lineage>
        <taxon>Bacteria</taxon>
        <taxon>Pseudomonadati</taxon>
        <taxon>Pseudomonadota</taxon>
        <taxon>Alphaproteobacteria</taxon>
        <taxon>Hyphomicrobiales</taxon>
        <taxon>Stappiaceae</taxon>
        <taxon>Roseibium</taxon>
    </lineage>
</organism>
<comment type="caution">
    <text evidence="2">The sequence shown here is derived from an EMBL/GenBank/DDBJ whole genome shotgun (WGS) entry which is preliminary data.</text>
</comment>
<dbReference type="RefSeq" id="WP_265963459.1">
    <property type="nucleotide sequence ID" value="NZ_JAPEVI010000003.1"/>
</dbReference>
<dbReference type="PROSITE" id="PS51186">
    <property type="entry name" value="GNAT"/>
    <property type="match status" value="1"/>
</dbReference>
<dbReference type="GO" id="GO:0016746">
    <property type="term" value="F:acyltransferase activity"/>
    <property type="evidence" value="ECO:0007669"/>
    <property type="project" value="UniProtKB-KW"/>
</dbReference>
<dbReference type="Proteomes" id="UP001300261">
    <property type="component" value="Unassembled WGS sequence"/>
</dbReference>
<dbReference type="InterPro" id="IPR016181">
    <property type="entry name" value="Acyl_CoA_acyltransferase"/>
</dbReference>
<reference evidence="2 3" key="1">
    <citation type="journal article" date="2016" name="Int. J. Syst. Evol. Microbiol.">
        <title>Labrenzia salina sp. nov., isolated from the rhizosphere of the halophyte Arthrocnemum macrostachyum.</title>
        <authorList>
            <person name="Camacho M."/>
            <person name="Redondo-Gomez S."/>
            <person name="Rodriguez-Llorente I."/>
            <person name="Rohde M."/>
            <person name="Sproer C."/>
            <person name="Schumann P."/>
            <person name="Klenk H.P."/>
            <person name="Montero-Calasanz M.D.C."/>
        </authorList>
    </citation>
    <scope>NUCLEOTIDE SEQUENCE [LARGE SCALE GENOMIC DNA]</scope>
    <source>
        <strain evidence="2 3">DSM 29163</strain>
    </source>
</reference>
<dbReference type="Pfam" id="PF00583">
    <property type="entry name" value="Acetyltransf_1"/>
    <property type="match status" value="1"/>
</dbReference>
<dbReference type="InterPro" id="IPR000182">
    <property type="entry name" value="GNAT_dom"/>
</dbReference>
<dbReference type="EMBL" id="JAPEVI010000003">
    <property type="protein sequence ID" value="MCX2723691.1"/>
    <property type="molecule type" value="Genomic_DNA"/>
</dbReference>
<dbReference type="PANTHER" id="PTHR13170">
    <property type="entry name" value="O-GLCNACASE"/>
    <property type="match status" value="1"/>
</dbReference>
<dbReference type="Gene3D" id="3.40.630.30">
    <property type="match status" value="1"/>
</dbReference>
<dbReference type="CDD" id="cd04301">
    <property type="entry name" value="NAT_SF"/>
    <property type="match status" value="1"/>
</dbReference>
<evidence type="ECO:0000313" key="3">
    <source>
        <dbReference type="Proteomes" id="UP001300261"/>
    </source>
</evidence>